<proteinExistence type="predicted"/>
<dbReference type="AlphaFoldDB" id="A0AAN4YFZ5"/>
<sequence length="101" mass="11115">MYDEGVRDASGNIPRLLLNSLVQEERPFDKKSLKVLATGQSMCVSICGFTGSAMVGGDGCHWHRLTLGGQVRRGPRESNQERPTPRATELIGWAKVMVDSR</sequence>
<evidence type="ECO:0000313" key="2">
    <source>
        <dbReference type="Proteomes" id="UP001165205"/>
    </source>
</evidence>
<name>A0AAN4YFZ5_ASPOZ</name>
<comment type="caution">
    <text evidence="1">The sequence shown here is derived from an EMBL/GenBank/DDBJ whole genome shotgun (WGS) entry which is preliminary data.</text>
</comment>
<dbReference type="Proteomes" id="UP001165205">
    <property type="component" value="Unassembled WGS sequence"/>
</dbReference>
<dbReference type="EMBL" id="BSYA01000021">
    <property type="protein sequence ID" value="GMG25762.1"/>
    <property type="molecule type" value="Genomic_DNA"/>
</dbReference>
<accession>A0AAN4YFZ5</accession>
<gene>
    <name evidence="1" type="ORF">Aory04_000272400</name>
</gene>
<organism evidence="1 2">
    <name type="scientific">Aspergillus oryzae</name>
    <name type="common">Yellow koji mold</name>
    <dbReference type="NCBI Taxonomy" id="5062"/>
    <lineage>
        <taxon>Eukaryota</taxon>
        <taxon>Fungi</taxon>
        <taxon>Dikarya</taxon>
        <taxon>Ascomycota</taxon>
        <taxon>Pezizomycotina</taxon>
        <taxon>Eurotiomycetes</taxon>
        <taxon>Eurotiomycetidae</taxon>
        <taxon>Eurotiales</taxon>
        <taxon>Aspergillaceae</taxon>
        <taxon>Aspergillus</taxon>
        <taxon>Aspergillus subgen. Circumdati</taxon>
    </lineage>
</organism>
<protein>
    <submittedName>
        <fullName evidence="1">Unnamed protein product</fullName>
    </submittedName>
</protein>
<evidence type="ECO:0000313" key="1">
    <source>
        <dbReference type="EMBL" id="GMG25762.1"/>
    </source>
</evidence>
<reference evidence="1" key="1">
    <citation type="submission" date="2023-04" db="EMBL/GenBank/DDBJ databases">
        <title>Aspergillus oryzae NBRC 4228.</title>
        <authorList>
            <person name="Ichikawa N."/>
            <person name="Sato H."/>
            <person name="Tonouchi N."/>
        </authorList>
    </citation>
    <scope>NUCLEOTIDE SEQUENCE</scope>
    <source>
        <strain evidence="1">NBRC 4228</strain>
    </source>
</reference>